<sequence length="346" mass="40260">MAFFYRDKDFLTQSSKMFGQYLFNTLGKKPEEFTCFWDNVGGNLGPDRVRYIKLHCDQLKLIPIDKMKVELRDGEGLIISHTDDEDIFAQLDWRVSNKGELRGEFLKNWLEQNRNNYPGKTVYEVLNAALNSHQHNSFKNGLNWLLKNLKIFDEDKGLTKSQFGKVINHAIDDILDSPNVEKFEIPKDKEDEKEIKGKIETNFPTFIACLDQRYTDDLRTKLDAPEFQDQECASQRKKAIEALLDYRDALFTETGIKGKSINLEKIRKSDKCRFAEEMIEELMKSEPSPGQDFKDYINTCIQNAEQKLSQEQRGNWPKGVISHRLRDIVSNMKDYKPEPLVVNALQ</sequence>
<protein>
    <submittedName>
        <fullName evidence="1">Uncharacterized protein</fullName>
    </submittedName>
</protein>
<organism evidence="1 2">
    <name type="scientific">Legionella resiliens</name>
    <dbReference type="NCBI Taxonomy" id="2905958"/>
    <lineage>
        <taxon>Bacteria</taxon>
        <taxon>Pseudomonadati</taxon>
        <taxon>Pseudomonadota</taxon>
        <taxon>Gammaproteobacteria</taxon>
        <taxon>Legionellales</taxon>
        <taxon>Legionellaceae</taxon>
        <taxon>Legionella</taxon>
    </lineage>
</organism>
<proteinExistence type="predicted"/>
<keyword evidence="2" id="KW-1185">Reference proteome</keyword>
<gene>
    <name evidence="1" type="ORF">LXO92_14155</name>
</gene>
<comment type="caution">
    <text evidence="1">The sequence shown here is derived from an EMBL/GenBank/DDBJ whole genome shotgun (WGS) entry which is preliminary data.</text>
</comment>
<evidence type="ECO:0000313" key="2">
    <source>
        <dbReference type="Proteomes" id="UP001320170"/>
    </source>
</evidence>
<name>A0ABS8X430_9GAMM</name>
<dbReference type="RefSeq" id="WP_182350179.1">
    <property type="nucleotide sequence ID" value="NZ_JAJSPM010000009.1"/>
</dbReference>
<dbReference type="Proteomes" id="UP001320170">
    <property type="component" value="Unassembled WGS sequence"/>
</dbReference>
<accession>A0ABS8X430</accession>
<dbReference type="EMBL" id="JAJTND010000005">
    <property type="protein sequence ID" value="MCE3533513.1"/>
    <property type="molecule type" value="Genomic_DNA"/>
</dbReference>
<evidence type="ECO:0000313" key="1">
    <source>
        <dbReference type="EMBL" id="MCE3533513.1"/>
    </source>
</evidence>
<reference evidence="1 2" key="1">
    <citation type="journal article" date="2024" name="Pathogens">
        <title>Characterization of a Novel Species of Legionella Isolated from a Healthcare Facility: Legionella resiliens sp. nov.</title>
        <authorList>
            <person name="Cristino S."/>
            <person name="Pascale M.R."/>
            <person name="Marino F."/>
            <person name="Derelitto C."/>
            <person name="Salaris S."/>
            <person name="Orsini M."/>
            <person name="Squarzoni S."/>
            <person name="Grottola A."/>
            <person name="Girolamini L."/>
        </authorList>
    </citation>
    <scope>NUCLEOTIDE SEQUENCE [LARGE SCALE GENOMIC DNA]</scope>
    <source>
        <strain evidence="1 2">8cVS16</strain>
    </source>
</reference>